<organism evidence="1">
    <name type="scientific">Rhizophora mucronata</name>
    <name type="common">Asiatic mangrove</name>
    <dbReference type="NCBI Taxonomy" id="61149"/>
    <lineage>
        <taxon>Eukaryota</taxon>
        <taxon>Viridiplantae</taxon>
        <taxon>Streptophyta</taxon>
        <taxon>Embryophyta</taxon>
        <taxon>Tracheophyta</taxon>
        <taxon>Spermatophyta</taxon>
        <taxon>Magnoliopsida</taxon>
        <taxon>eudicotyledons</taxon>
        <taxon>Gunneridae</taxon>
        <taxon>Pentapetalae</taxon>
        <taxon>rosids</taxon>
        <taxon>fabids</taxon>
        <taxon>Malpighiales</taxon>
        <taxon>Rhizophoraceae</taxon>
        <taxon>Rhizophora</taxon>
    </lineage>
</organism>
<sequence>MGSSRIRIGWLVVKKIGQQVLNCP</sequence>
<accession>A0A2P2P721</accession>
<proteinExistence type="predicted"/>
<evidence type="ECO:0000313" key="1">
    <source>
        <dbReference type="EMBL" id="MBX50463.1"/>
    </source>
</evidence>
<dbReference type="EMBL" id="GGEC01069979">
    <property type="protein sequence ID" value="MBX50463.1"/>
    <property type="molecule type" value="Transcribed_RNA"/>
</dbReference>
<name>A0A2P2P721_RHIMU</name>
<dbReference type="AlphaFoldDB" id="A0A2P2P721"/>
<reference evidence="1" key="1">
    <citation type="submission" date="2018-02" db="EMBL/GenBank/DDBJ databases">
        <title>Rhizophora mucronata_Transcriptome.</title>
        <authorList>
            <person name="Meera S.P."/>
            <person name="Sreeshan A."/>
            <person name="Augustine A."/>
        </authorList>
    </citation>
    <scope>NUCLEOTIDE SEQUENCE</scope>
    <source>
        <tissue evidence="1">Leaf</tissue>
    </source>
</reference>
<protein>
    <submittedName>
        <fullName evidence="1">Uncharacterized protein</fullName>
    </submittedName>
</protein>